<dbReference type="OrthoDB" id="6385276at2"/>
<dbReference type="PATRIC" id="fig|43658.5.peg.3774"/>
<proteinExistence type="predicted"/>
<dbReference type="EMBL" id="JXYA01000044">
    <property type="protein sequence ID" value="KJZ06784.1"/>
    <property type="molecule type" value="Genomic_DNA"/>
</dbReference>
<evidence type="ECO:0000313" key="3">
    <source>
        <dbReference type="Proteomes" id="UP000033452"/>
    </source>
</evidence>
<organism evidence="2 3">
    <name type="scientific">Pseudoalteromonas rubra</name>
    <dbReference type="NCBI Taxonomy" id="43658"/>
    <lineage>
        <taxon>Bacteria</taxon>
        <taxon>Pseudomonadati</taxon>
        <taxon>Pseudomonadota</taxon>
        <taxon>Gammaproteobacteria</taxon>
        <taxon>Alteromonadales</taxon>
        <taxon>Pseudoalteromonadaceae</taxon>
        <taxon>Pseudoalteromonas</taxon>
    </lineage>
</organism>
<dbReference type="RefSeq" id="WP_046006345.1">
    <property type="nucleotide sequence ID" value="NZ_JXYA01000044.1"/>
</dbReference>
<feature type="chain" id="PRO_5002475729" evidence="1">
    <location>
        <begin position="22"/>
        <end position="161"/>
    </location>
</feature>
<reference evidence="2 3" key="1">
    <citation type="journal article" date="2015" name="BMC Genomics">
        <title>Genome mining reveals unlocked bioactive potential of marine Gram-negative bacteria.</title>
        <authorList>
            <person name="Machado H."/>
            <person name="Sonnenschein E.C."/>
            <person name="Melchiorsen J."/>
            <person name="Gram L."/>
        </authorList>
    </citation>
    <scope>NUCLEOTIDE SEQUENCE [LARGE SCALE GENOMIC DNA]</scope>
    <source>
        <strain evidence="2 3">S2471</strain>
    </source>
</reference>
<gene>
    <name evidence="2" type="ORF">TW77_17870</name>
</gene>
<sequence length="161" mass="18105">MKIFATLIALGLFFTTMTAYADKDIHQHKSLEIEQQSLLPRVALTVVRDESDGLNLSIDIVNYVLNSPAVAENVQQSLTGHAHLFINGEKKMRVYGQYVHLPASWFKAGVNQIAVSLNSHQHENWTWKGNTVMGSVFIDLADPQLVLHQFSSQPLLSHHHH</sequence>
<protein>
    <submittedName>
        <fullName evidence="2">Uncharacterized protein</fullName>
    </submittedName>
</protein>
<dbReference type="AlphaFoldDB" id="A0A0F4QHH7"/>
<name>A0A0F4QHH7_9GAMM</name>
<evidence type="ECO:0000256" key="1">
    <source>
        <dbReference type="SAM" id="SignalP"/>
    </source>
</evidence>
<feature type="signal peptide" evidence="1">
    <location>
        <begin position="1"/>
        <end position="21"/>
    </location>
</feature>
<accession>A0A0F4QHH7</accession>
<keyword evidence="1" id="KW-0732">Signal</keyword>
<dbReference type="Proteomes" id="UP000033452">
    <property type="component" value="Unassembled WGS sequence"/>
</dbReference>
<comment type="caution">
    <text evidence="2">The sequence shown here is derived from an EMBL/GenBank/DDBJ whole genome shotgun (WGS) entry which is preliminary data.</text>
</comment>
<evidence type="ECO:0000313" key="2">
    <source>
        <dbReference type="EMBL" id="KJZ06784.1"/>
    </source>
</evidence>
<keyword evidence="3" id="KW-1185">Reference proteome</keyword>